<evidence type="ECO:0000313" key="1">
    <source>
        <dbReference type="EMBL" id="ADK32225.1"/>
    </source>
</evidence>
<dbReference type="KEGG" id="bpo:BP951000_2252"/>
<proteinExistence type="predicted"/>
<accession>D8IA95</accession>
<dbReference type="InParanoid" id="D8IA95"/>
<dbReference type="Proteomes" id="UP000000332">
    <property type="component" value="Chromosome"/>
</dbReference>
<keyword evidence="2" id="KW-1185">Reference proteome</keyword>
<gene>
    <name evidence="1" type="ordered locus">BP951000_2252</name>
</gene>
<sequence>MRLYIYIKKKSKKLGDIFKLDYIFILICLKNYFEIVFR</sequence>
<reference evidence="1 2" key="1">
    <citation type="journal article" date="2010" name="PLoS ONE">
        <title>The complete genome sequence of the pathogenic intestinal spirochete Brachyspira pilosicoli and comparison with other Brachyspira genomes.</title>
        <authorList>
            <person name="Wanchanthuek P."/>
            <person name="Bellgard M.I."/>
            <person name="La T."/>
            <person name="Ryan K."/>
            <person name="Moolhuijzen P."/>
            <person name="Chapman B."/>
            <person name="Black M."/>
            <person name="Schibeci D."/>
            <person name="Hunter A."/>
            <person name="Barrero R."/>
            <person name="Phillips N.D."/>
            <person name="Hampson D.J."/>
        </authorList>
    </citation>
    <scope>NUCLEOTIDE SEQUENCE [LARGE SCALE GENOMIC DNA]</scope>
    <source>
        <strain evidence="2">ATCC BAA-1826 / 95/1000</strain>
    </source>
</reference>
<evidence type="ECO:0000313" key="2">
    <source>
        <dbReference type="Proteomes" id="UP000000332"/>
    </source>
</evidence>
<organism evidence="1 2">
    <name type="scientific">Brachyspira pilosicoli (strain ATCC BAA-1826 / 95/1000)</name>
    <dbReference type="NCBI Taxonomy" id="759914"/>
    <lineage>
        <taxon>Bacteria</taxon>
        <taxon>Pseudomonadati</taxon>
        <taxon>Spirochaetota</taxon>
        <taxon>Spirochaetia</taxon>
        <taxon>Brachyspirales</taxon>
        <taxon>Brachyspiraceae</taxon>
        <taxon>Brachyspira</taxon>
    </lineage>
</organism>
<dbReference type="EMBL" id="CP002025">
    <property type="protein sequence ID" value="ADK32225.1"/>
    <property type="molecule type" value="Genomic_DNA"/>
</dbReference>
<protein>
    <submittedName>
        <fullName evidence="1">Uncharacterized protein</fullName>
    </submittedName>
</protein>
<name>D8IA95_BRAP9</name>
<dbReference type="HOGENOM" id="CLU_3325324_0_0_12"/>
<dbReference type="AlphaFoldDB" id="D8IA95"/>